<evidence type="ECO:0000259" key="1">
    <source>
        <dbReference type="Pfam" id="PF00534"/>
    </source>
</evidence>
<feature type="domain" description="Glycosyltransferase subfamily 4-like N-terminal" evidence="2">
    <location>
        <begin position="22"/>
        <end position="167"/>
    </location>
</feature>
<evidence type="ECO:0000313" key="3">
    <source>
        <dbReference type="EMBL" id="KKT82407.1"/>
    </source>
</evidence>
<gene>
    <name evidence="3" type="ORF">UW81_C0042G0008</name>
</gene>
<dbReference type="PANTHER" id="PTHR12526:SF595">
    <property type="entry name" value="BLL5217 PROTEIN"/>
    <property type="match status" value="1"/>
</dbReference>
<organism evidence="3 4">
    <name type="scientific">Candidatus Giovannonibacteria bacterium GW2011_GWC2_44_9</name>
    <dbReference type="NCBI Taxonomy" id="1618658"/>
    <lineage>
        <taxon>Bacteria</taxon>
        <taxon>Candidatus Giovannoniibacteriota</taxon>
    </lineage>
</organism>
<proteinExistence type="predicted"/>
<comment type="caution">
    <text evidence="3">The sequence shown here is derived from an EMBL/GenBank/DDBJ whole genome shotgun (WGS) entry which is preliminary data.</text>
</comment>
<dbReference type="Pfam" id="PF00534">
    <property type="entry name" value="Glycos_transf_1"/>
    <property type="match status" value="1"/>
</dbReference>
<dbReference type="Pfam" id="PF13439">
    <property type="entry name" value="Glyco_transf_4"/>
    <property type="match status" value="1"/>
</dbReference>
<dbReference type="EMBL" id="LCJT01000042">
    <property type="protein sequence ID" value="KKT82407.1"/>
    <property type="molecule type" value="Genomic_DNA"/>
</dbReference>
<name>A0A0G1MNM2_9BACT</name>
<dbReference type="AlphaFoldDB" id="A0A0G1MNM2"/>
<dbReference type="Proteomes" id="UP000033915">
    <property type="component" value="Unassembled WGS sequence"/>
</dbReference>
<protein>
    <submittedName>
        <fullName evidence="3">Glycosyl transferase, group 1</fullName>
    </submittedName>
</protein>
<dbReference type="SUPFAM" id="SSF53756">
    <property type="entry name" value="UDP-Glycosyltransferase/glycogen phosphorylase"/>
    <property type="match status" value="1"/>
</dbReference>
<sequence length="348" mass="39651">MKKKLRIAQIAPLWVSVPPRTYGGTELMVYNITEGLFKRQHKVTLFASGDSHANALLIPPLERGIWLQHGIRNPHAPIIRLIKMVHERLSDFDLIHNHFNFFPFPVSLHSKCPPFLTTVHRPVDTAYAETMKAYPKIKFCAISEDHKKSMEEHGVPVAGVVYNGIDMPRYEYNNRPNDYLLYLGRINSEKGILTAIEAARVTGQKLIVAGNIVGEGEWLHFMHEIQPLLHHENINFRGQVNFEEKIELLKNAKALLFPINVREAFGLVMTEAMACGTPVIAFRRGSVPEIVEHGKTGFVVDTKEEMIEAIKMIGSIDRAKCRESVEKKFSLEIMIDRYEKIYEKIIGS</sequence>
<dbReference type="PATRIC" id="fig|1618658.3.peg.879"/>
<evidence type="ECO:0000259" key="2">
    <source>
        <dbReference type="Pfam" id="PF13439"/>
    </source>
</evidence>
<keyword evidence="3" id="KW-0808">Transferase</keyword>
<evidence type="ECO:0000313" key="4">
    <source>
        <dbReference type="Proteomes" id="UP000033915"/>
    </source>
</evidence>
<accession>A0A0G1MNM2</accession>
<dbReference type="Gene3D" id="3.40.50.2000">
    <property type="entry name" value="Glycogen Phosphorylase B"/>
    <property type="match status" value="2"/>
</dbReference>
<dbReference type="PANTHER" id="PTHR12526">
    <property type="entry name" value="GLYCOSYLTRANSFERASE"/>
    <property type="match status" value="1"/>
</dbReference>
<dbReference type="CDD" id="cd03802">
    <property type="entry name" value="GT4_AviGT4-like"/>
    <property type="match status" value="1"/>
</dbReference>
<dbReference type="InterPro" id="IPR028098">
    <property type="entry name" value="Glyco_trans_4-like_N"/>
</dbReference>
<dbReference type="GO" id="GO:0016757">
    <property type="term" value="F:glycosyltransferase activity"/>
    <property type="evidence" value="ECO:0007669"/>
    <property type="project" value="InterPro"/>
</dbReference>
<reference evidence="3 4" key="1">
    <citation type="journal article" date="2015" name="Nature">
        <title>rRNA introns, odd ribosomes, and small enigmatic genomes across a large radiation of phyla.</title>
        <authorList>
            <person name="Brown C.T."/>
            <person name="Hug L.A."/>
            <person name="Thomas B.C."/>
            <person name="Sharon I."/>
            <person name="Castelle C.J."/>
            <person name="Singh A."/>
            <person name="Wilkins M.J."/>
            <person name="Williams K.H."/>
            <person name="Banfield J.F."/>
        </authorList>
    </citation>
    <scope>NUCLEOTIDE SEQUENCE [LARGE SCALE GENOMIC DNA]</scope>
</reference>
<dbReference type="InterPro" id="IPR001296">
    <property type="entry name" value="Glyco_trans_1"/>
</dbReference>
<feature type="domain" description="Glycosyl transferase family 1" evidence="1">
    <location>
        <begin position="177"/>
        <end position="313"/>
    </location>
</feature>